<dbReference type="AlphaFoldDB" id="A0A8F9XK22"/>
<proteinExistence type="predicted"/>
<keyword evidence="3" id="KW-1185">Reference proteome</keyword>
<dbReference type="GO" id="GO:0030077">
    <property type="term" value="C:plasma membrane light-harvesting complex"/>
    <property type="evidence" value="ECO:0007669"/>
    <property type="project" value="InterPro"/>
</dbReference>
<dbReference type="Pfam" id="PF05239">
    <property type="entry name" value="PRC"/>
    <property type="match status" value="2"/>
</dbReference>
<dbReference type="InterPro" id="IPR014747">
    <property type="entry name" value="Bac_photo_RC_H_C"/>
</dbReference>
<feature type="domain" description="PRC-barrel" evidence="1">
    <location>
        <begin position="8"/>
        <end position="76"/>
    </location>
</feature>
<dbReference type="Proteomes" id="UP000825051">
    <property type="component" value="Chromosome"/>
</dbReference>
<reference evidence="2" key="1">
    <citation type="submission" date="2021-08" db="EMBL/GenBank/DDBJ databases">
        <title>Genome of a novel bacterium of the phylum Verrucomicrobia, Oleiharenicola sp. KSB-15.</title>
        <authorList>
            <person name="Chung J.-H."/>
            <person name="Ahn J.-H."/>
            <person name="Yoon Y."/>
            <person name="Kim D.-Y."/>
            <person name="An S.-H."/>
            <person name="Park I."/>
            <person name="Yeon J."/>
        </authorList>
    </citation>
    <scope>NUCLEOTIDE SEQUENCE</scope>
    <source>
        <strain evidence="2">KSB-15</strain>
    </source>
</reference>
<dbReference type="InterPro" id="IPR011033">
    <property type="entry name" value="PRC_barrel-like_sf"/>
</dbReference>
<name>A0A8F9XK22_9BACT</name>
<dbReference type="SUPFAM" id="SSF50346">
    <property type="entry name" value="PRC-barrel domain"/>
    <property type="match status" value="2"/>
</dbReference>
<evidence type="ECO:0000259" key="1">
    <source>
        <dbReference type="Pfam" id="PF05239"/>
    </source>
</evidence>
<sequence>MLDLRSAKKLDGLKLHARDGEIGHVHDFYFDDVQWRVRYLVVETGAWLVSRKVLIAPEAVSAVALATDEISVGLTKDQVRNSPEIDTAKPVSRQHEVLLRNYYGWPGYWNGLFASPGMMAPALAPTPPALSNEAGLAAETHRPEPRGDPSLRSAREVSGYALKASDGELGNITDFIVDRASWRIRYLVVDTGTWWSGKKVLIAPAWSEGVDWSASEVAVELTRAQVKSSPVYDPEKPLSAEYADRLHDHYERPRFSETASARDDG</sequence>
<dbReference type="RefSeq" id="WP_220160754.1">
    <property type="nucleotide sequence ID" value="NZ_CP080507.1"/>
</dbReference>
<feature type="domain" description="PRC-barrel" evidence="1">
    <location>
        <begin position="167"/>
        <end position="202"/>
    </location>
</feature>
<organism evidence="2 3">
    <name type="scientific">Horticoccus luteus</name>
    <dbReference type="NCBI Taxonomy" id="2862869"/>
    <lineage>
        <taxon>Bacteria</taxon>
        <taxon>Pseudomonadati</taxon>
        <taxon>Verrucomicrobiota</taxon>
        <taxon>Opitutia</taxon>
        <taxon>Opitutales</taxon>
        <taxon>Opitutaceae</taxon>
        <taxon>Horticoccus</taxon>
    </lineage>
</organism>
<gene>
    <name evidence="2" type="ORF">K0B96_09955</name>
</gene>
<dbReference type="InterPro" id="IPR027275">
    <property type="entry name" value="PRC-brl_dom"/>
</dbReference>
<dbReference type="EMBL" id="CP080507">
    <property type="protein sequence ID" value="QYM77649.1"/>
    <property type="molecule type" value="Genomic_DNA"/>
</dbReference>
<evidence type="ECO:0000313" key="2">
    <source>
        <dbReference type="EMBL" id="QYM77649.1"/>
    </source>
</evidence>
<dbReference type="KEGG" id="ole:K0B96_09955"/>
<accession>A0A8F9XK22</accession>
<dbReference type="GO" id="GO:0019684">
    <property type="term" value="P:photosynthesis, light reaction"/>
    <property type="evidence" value="ECO:0007669"/>
    <property type="project" value="InterPro"/>
</dbReference>
<evidence type="ECO:0000313" key="3">
    <source>
        <dbReference type="Proteomes" id="UP000825051"/>
    </source>
</evidence>
<dbReference type="Gene3D" id="3.90.50.10">
    <property type="entry name" value="Photosynthetic Reaction Center, subunit H, domain 2"/>
    <property type="match status" value="2"/>
</dbReference>
<protein>
    <submittedName>
        <fullName evidence="2">PRC-barrel domain-containing protein</fullName>
    </submittedName>
</protein>